<dbReference type="GO" id="GO:0006631">
    <property type="term" value="P:fatty acid metabolic process"/>
    <property type="evidence" value="ECO:0007669"/>
    <property type="project" value="TreeGrafter"/>
</dbReference>
<organism evidence="5 6">
    <name type="scientific">Bartonella apihabitans</name>
    <dbReference type="NCBI Taxonomy" id="2750929"/>
    <lineage>
        <taxon>Bacteria</taxon>
        <taxon>Pseudomonadati</taxon>
        <taxon>Pseudomonadota</taxon>
        <taxon>Alphaproteobacteria</taxon>
        <taxon>Hyphomicrobiales</taxon>
        <taxon>Bartonellaceae</taxon>
        <taxon>Bartonella</taxon>
    </lineage>
</organism>
<keyword evidence="6" id="KW-1185">Reference proteome</keyword>
<dbReference type="Gene3D" id="3.40.50.12780">
    <property type="entry name" value="N-terminal domain of ligase-like"/>
    <property type="match status" value="1"/>
</dbReference>
<sequence length="531" mass="59189">MSVIDVLAKHAGLTPDRIAISIAGNEITYKTLCQRAETFRRKLFNLEKRHPDRFGLPDDGRLVLLALPNHFRFGEIFVGGSASPHCVAVLSVATPLKQIEEIMRRLSPDIVICENKDCVIAEIARNLDLPALYVEKGADTQSTYDRFLATYDRFLATYDRFLEGIVPDRAIADLPLGPFFIGFTSGTTGLPKAFIRNRQSWRNSLVTGRKLFGLDTLHKSVAPGPMAHGVSLYALIETLDSGQTFESVRKFNVDEVLELLKTANRFVGVPTMLNELKQRADERKLVFKEVKQLVTGASKFDRQHYDDARALFPNAEILQYYGASELSFVAVNKMTPRTLSHETSMSPVGKPFPGVKVTIRDENLSPLAPNKIGTIFVESNLISDGYLWGDNGKSFVRNQYGATVGDLGMTDKNGELYVMGRAGGMIISGGNNIYLAEIETALKTIPQISEAIAFGIADDIYGERLVSVVSFKDAPLTADELREFCHPLMEKFKIPKNFYMINHWPMTWSGKIARVIVKKMVEEGNPEITRL</sequence>
<dbReference type="AlphaFoldDB" id="A0A1U9M8W3"/>
<evidence type="ECO:0000256" key="2">
    <source>
        <dbReference type="ARBA" id="ARBA00022598"/>
    </source>
</evidence>
<evidence type="ECO:0000259" key="3">
    <source>
        <dbReference type="Pfam" id="PF00501"/>
    </source>
</evidence>
<accession>A0A1U9M8W3</accession>
<dbReference type="RefSeq" id="WP_078038920.1">
    <property type="nucleotide sequence ID" value="NZ_CP015820.1"/>
</dbReference>
<evidence type="ECO:0000313" key="5">
    <source>
        <dbReference type="EMBL" id="AQT41746.1"/>
    </source>
</evidence>
<dbReference type="InterPro" id="IPR042099">
    <property type="entry name" value="ANL_N_sf"/>
</dbReference>
<dbReference type="Pfam" id="PF13193">
    <property type="entry name" value="AMP-binding_C"/>
    <property type="match status" value="1"/>
</dbReference>
<dbReference type="Pfam" id="PF00501">
    <property type="entry name" value="AMP-binding"/>
    <property type="match status" value="1"/>
</dbReference>
<dbReference type="PROSITE" id="PS00455">
    <property type="entry name" value="AMP_BINDING"/>
    <property type="match status" value="1"/>
</dbReference>
<dbReference type="InterPro" id="IPR045851">
    <property type="entry name" value="AMP-bd_C_sf"/>
</dbReference>
<evidence type="ECO:0000313" key="6">
    <source>
        <dbReference type="Proteomes" id="UP000189660"/>
    </source>
</evidence>
<dbReference type="EMBL" id="CP015820">
    <property type="protein sequence ID" value="AQT41746.1"/>
    <property type="molecule type" value="Genomic_DNA"/>
</dbReference>
<gene>
    <name evidence="5" type="ORF">BBC0178_002390</name>
</gene>
<dbReference type="InterPro" id="IPR025110">
    <property type="entry name" value="AMP-bd_C"/>
</dbReference>
<dbReference type="SUPFAM" id="SSF56801">
    <property type="entry name" value="Acetyl-CoA synthetase-like"/>
    <property type="match status" value="1"/>
</dbReference>
<dbReference type="OrthoDB" id="9803968at2"/>
<keyword evidence="2 5" id="KW-0436">Ligase</keyword>
<dbReference type="InterPro" id="IPR000873">
    <property type="entry name" value="AMP-dep_synth/lig_dom"/>
</dbReference>
<protein>
    <submittedName>
        <fullName evidence="5">Acyl-CoA synthetase (AMP-forming)/AMP-acid ligase II</fullName>
    </submittedName>
</protein>
<feature type="domain" description="AMP-dependent synthetase/ligase" evidence="3">
    <location>
        <begin position="8"/>
        <end position="387"/>
    </location>
</feature>
<dbReference type="KEGG" id="bapa:BBC0178_002390"/>
<name>A0A1U9M8W3_9HYPH</name>
<feature type="domain" description="AMP-binding enzyme C-terminal" evidence="4">
    <location>
        <begin position="437"/>
        <end position="511"/>
    </location>
</feature>
<dbReference type="PANTHER" id="PTHR43201:SF5">
    <property type="entry name" value="MEDIUM-CHAIN ACYL-COA LIGASE ACSF2, MITOCHONDRIAL"/>
    <property type="match status" value="1"/>
</dbReference>
<proteinExistence type="inferred from homology"/>
<dbReference type="Proteomes" id="UP000189660">
    <property type="component" value="Chromosome"/>
</dbReference>
<evidence type="ECO:0000259" key="4">
    <source>
        <dbReference type="Pfam" id="PF13193"/>
    </source>
</evidence>
<dbReference type="InterPro" id="IPR020845">
    <property type="entry name" value="AMP-binding_CS"/>
</dbReference>
<comment type="similarity">
    <text evidence="1">Belongs to the ATP-dependent AMP-binding enzyme family.</text>
</comment>
<dbReference type="PANTHER" id="PTHR43201">
    <property type="entry name" value="ACYL-COA SYNTHETASE"/>
    <property type="match status" value="1"/>
</dbReference>
<evidence type="ECO:0000256" key="1">
    <source>
        <dbReference type="ARBA" id="ARBA00006432"/>
    </source>
</evidence>
<reference evidence="5 6" key="1">
    <citation type="submission" date="2016-11" db="EMBL/GenBank/DDBJ databases">
        <title>Comparative genomics of Bartonella apis.</title>
        <authorList>
            <person name="Engel P."/>
        </authorList>
    </citation>
    <scope>NUCLEOTIDE SEQUENCE [LARGE SCALE GENOMIC DNA]</scope>
    <source>
        <strain evidence="5 6">BBC0178</strain>
    </source>
</reference>
<dbReference type="Gene3D" id="3.30.300.30">
    <property type="match status" value="1"/>
</dbReference>
<dbReference type="GO" id="GO:0031956">
    <property type="term" value="F:medium-chain fatty acid-CoA ligase activity"/>
    <property type="evidence" value="ECO:0007669"/>
    <property type="project" value="TreeGrafter"/>
</dbReference>